<dbReference type="STRING" id="131310.A0A0N4Z798"/>
<dbReference type="WBParaSite" id="PTRK_0000305000.1">
    <property type="protein sequence ID" value="PTRK_0000305000.1"/>
    <property type="gene ID" value="PTRK_0000305000"/>
</dbReference>
<reference evidence="2" key="1">
    <citation type="submission" date="2017-02" db="UniProtKB">
        <authorList>
            <consortium name="WormBaseParasite"/>
        </authorList>
    </citation>
    <scope>IDENTIFICATION</scope>
</reference>
<proteinExistence type="predicted"/>
<accession>A0A0N4Z798</accession>
<protein>
    <submittedName>
        <fullName evidence="2">Conserved oligomeric Golgi complex subunit 7</fullName>
    </submittedName>
</protein>
<dbReference type="AlphaFoldDB" id="A0A0N4Z798"/>
<organism evidence="1 2">
    <name type="scientific">Parastrongyloides trichosuri</name>
    <name type="common">Possum-specific nematode worm</name>
    <dbReference type="NCBI Taxonomy" id="131310"/>
    <lineage>
        <taxon>Eukaryota</taxon>
        <taxon>Metazoa</taxon>
        <taxon>Ecdysozoa</taxon>
        <taxon>Nematoda</taxon>
        <taxon>Chromadorea</taxon>
        <taxon>Rhabditida</taxon>
        <taxon>Tylenchina</taxon>
        <taxon>Panagrolaimomorpha</taxon>
        <taxon>Strongyloidoidea</taxon>
        <taxon>Strongyloididae</taxon>
        <taxon>Parastrongyloides</taxon>
    </lineage>
</organism>
<name>A0A0N4Z798_PARTI</name>
<evidence type="ECO:0000313" key="2">
    <source>
        <dbReference type="WBParaSite" id="PTRK_0000305000.1"/>
    </source>
</evidence>
<sequence>MFKTLRISLSNPECDVLSLLNSSPFSSNPNKMSQIVEDIFQEPLNNFSNYKLDEEFQLSGLCTQLSKLGSETEGTCSKLQNKFEKMQLSQTKIPTSSTILMYDSAKTRADKLATLIKAKIDFETAYDGLKLLDKNNDADYYQVLVQLNKCCNILKNYDFNEKTKIDEINLIKIEFLMPFEKNIYEGLDYNDKSSLEMIKNKFISLDCLPKFEEYLTNFFSKQIVDFISQMEQAGQTEDISASNPDAYIWKILNEMFELWRRTWEMVDGLDILNDNTNEVTSSNKGSAFVSNIIYTILTSKTQWNIMTKLFINSLSSEEEKFMAYLQISKQFTSFIDLVHSRGDDDIHKCLEKVIEKLMEILGETYQREAKNFLLSEISKIVPPENAAARHKHKWIIPYIEDLQRIILQIIHESYGIFGKKFYNIIFPSIDSTISELTTVLHQKDYLEVKKDINQEICANKSIGEITEEKFNSIIVVGYIYSMIETICDIFKKTMSDIDEYQTIVDDLIVKNSEILIQKLSSINTYVVNNKIMAIGNAIILKMSKEISSFVKEKENKVAISQKLNISYRNKATSLPKFSFAPQDYMTNLGQSFLQVVNTVTVFLSNINFKLSIEHALKSGSRKSEQRDGSNNGINKRYIDLWLINNITENVVHNWTENFHDTSESNDVDLMKQVFVDAKFLIDVIVDLNLEPSTELLEICDNLSTIIEQGKE</sequence>
<evidence type="ECO:0000313" key="1">
    <source>
        <dbReference type="Proteomes" id="UP000038045"/>
    </source>
</evidence>
<dbReference type="Proteomes" id="UP000038045">
    <property type="component" value="Unplaced"/>
</dbReference>
<keyword evidence="1" id="KW-1185">Reference proteome</keyword>